<dbReference type="SUPFAM" id="SSF56672">
    <property type="entry name" value="DNA/RNA polymerases"/>
    <property type="match status" value="1"/>
</dbReference>
<dbReference type="PANTHER" id="PTHR33050">
    <property type="entry name" value="REVERSE TRANSCRIPTASE DOMAIN-CONTAINING PROTEIN"/>
    <property type="match status" value="1"/>
</dbReference>
<dbReference type="InterPro" id="IPR041373">
    <property type="entry name" value="RT_RNaseH"/>
</dbReference>
<feature type="region of interest" description="Disordered" evidence="10">
    <location>
        <begin position="857"/>
        <end position="883"/>
    </location>
</feature>
<dbReference type="EMBL" id="JACTAM010000024">
    <property type="protein sequence ID" value="KAI2649150.1"/>
    <property type="molecule type" value="Genomic_DNA"/>
</dbReference>
<dbReference type="CDD" id="cd03714">
    <property type="entry name" value="RT_DIRS1"/>
    <property type="match status" value="1"/>
</dbReference>
<evidence type="ECO:0000256" key="6">
    <source>
        <dbReference type="ARBA" id="ARBA00022759"/>
    </source>
</evidence>
<comment type="similarity">
    <text evidence="1">Belongs to the beta type-B retroviral polymerase family. HERV class-II K(HML-2) pol subfamily.</text>
</comment>
<evidence type="ECO:0000256" key="10">
    <source>
        <dbReference type="SAM" id="MobiDB-lite"/>
    </source>
</evidence>
<evidence type="ECO:0000256" key="9">
    <source>
        <dbReference type="ARBA" id="ARBA00023125"/>
    </source>
</evidence>
<feature type="compositionally biased region" description="Polar residues" evidence="10">
    <location>
        <begin position="373"/>
        <end position="390"/>
    </location>
</feature>
<evidence type="ECO:0000256" key="7">
    <source>
        <dbReference type="ARBA" id="ARBA00022801"/>
    </source>
</evidence>
<dbReference type="CDD" id="cd09275">
    <property type="entry name" value="RNase_HI_RT_DIRS1"/>
    <property type="match status" value="1"/>
</dbReference>
<dbReference type="PANTHER" id="PTHR33050:SF7">
    <property type="entry name" value="RIBONUCLEASE H"/>
    <property type="match status" value="1"/>
</dbReference>
<evidence type="ECO:0000259" key="12">
    <source>
        <dbReference type="Pfam" id="PF17917"/>
    </source>
</evidence>
<comment type="caution">
    <text evidence="13">The sequence shown here is derived from an EMBL/GenBank/DDBJ whole genome shotgun (WGS) entry which is preliminary data.</text>
</comment>
<dbReference type="SUPFAM" id="SSF47823">
    <property type="entry name" value="lambda integrase-like, N-terminal domain"/>
    <property type="match status" value="1"/>
</dbReference>
<feature type="domain" description="Reverse transcriptase" evidence="11">
    <location>
        <begin position="539"/>
        <end position="628"/>
    </location>
</feature>
<dbReference type="EC" id="3.1.26.4" evidence="2"/>
<reference evidence="13 14" key="1">
    <citation type="submission" date="2022-01" db="EMBL/GenBank/DDBJ databases">
        <title>A high-quality chromosome-level genome assembly of rohu carp, Labeo rohita.</title>
        <authorList>
            <person name="Arick M.A. II"/>
            <person name="Hsu C.-Y."/>
            <person name="Magbanua Z."/>
            <person name="Pechanova O."/>
            <person name="Grover C."/>
            <person name="Miller E."/>
            <person name="Thrash A."/>
            <person name="Ezzel L."/>
            <person name="Alam S."/>
            <person name="Benzie J."/>
            <person name="Hamilton M."/>
            <person name="Karsi A."/>
            <person name="Lawrence M.L."/>
            <person name="Peterson D.G."/>
        </authorList>
    </citation>
    <scope>NUCLEOTIDE SEQUENCE [LARGE SCALE GENOMIC DNA]</scope>
    <source>
        <strain evidence="14">BAU-BD-2019</strain>
        <tissue evidence="13">Blood</tissue>
    </source>
</reference>
<feature type="region of interest" description="Disordered" evidence="10">
    <location>
        <begin position="369"/>
        <end position="435"/>
    </location>
</feature>
<feature type="compositionally biased region" description="Low complexity" evidence="10">
    <location>
        <begin position="932"/>
        <end position="954"/>
    </location>
</feature>
<organism evidence="13 14">
    <name type="scientific">Labeo rohita</name>
    <name type="common">Indian major carp</name>
    <name type="synonym">Cyprinus rohita</name>
    <dbReference type="NCBI Taxonomy" id="84645"/>
    <lineage>
        <taxon>Eukaryota</taxon>
        <taxon>Metazoa</taxon>
        <taxon>Chordata</taxon>
        <taxon>Craniata</taxon>
        <taxon>Vertebrata</taxon>
        <taxon>Euteleostomi</taxon>
        <taxon>Actinopterygii</taxon>
        <taxon>Neopterygii</taxon>
        <taxon>Teleostei</taxon>
        <taxon>Ostariophysi</taxon>
        <taxon>Cypriniformes</taxon>
        <taxon>Cyprinidae</taxon>
        <taxon>Labeoninae</taxon>
        <taxon>Labeonini</taxon>
        <taxon>Labeo</taxon>
    </lineage>
</organism>
<keyword evidence="6" id="KW-0255">Endonuclease</keyword>
<dbReference type="Proteomes" id="UP000830375">
    <property type="component" value="Unassembled WGS sequence"/>
</dbReference>
<feature type="region of interest" description="Disordered" evidence="10">
    <location>
        <begin position="924"/>
        <end position="995"/>
    </location>
</feature>
<dbReference type="InterPro" id="IPR000477">
    <property type="entry name" value="RT_dom"/>
</dbReference>
<keyword evidence="3" id="KW-0808">Transferase</keyword>
<dbReference type="Gene3D" id="3.30.70.270">
    <property type="match status" value="1"/>
</dbReference>
<feature type="domain" description="Reverse transcriptase RNase H-like" evidence="12">
    <location>
        <begin position="742"/>
        <end position="816"/>
    </location>
</feature>
<evidence type="ECO:0000256" key="8">
    <source>
        <dbReference type="ARBA" id="ARBA00022918"/>
    </source>
</evidence>
<evidence type="ECO:0000313" key="14">
    <source>
        <dbReference type="Proteomes" id="UP000830375"/>
    </source>
</evidence>
<evidence type="ECO:0000256" key="2">
    <source>
        <dbReference type="ARBA" id="ARBA00012180"/>
    </source>
</evidence>
<gene>
    <name evidence="13" type="ORF">H4Q32_020367</name>
</gene>
<evidence type="ECO:0000256" key="1">
    <source>
        <dbReference type="ARBA" id="ARBA00010879"/>
    </source>
</evidence>
<evidence type="ECO:0000313" key="13">
    <source>
        <dbReference type="EMBL" id="KAI2649150.1"/>
    </source>
</evidence>
<evidence type="ECO:0000256" key="3">
    <source>
        <dbReference type="ARBA" id="ARBA00022679"/>
    </source>
</evidence>
<keyword evidence="14" id="KW-1185">Reference proteome</keyword>
<dbReference type="Pfam" id="PF17917">
    <property type="entry name" value="RT_RNaseH"/>
    <property type="match status" value="1"/>
</dbReference>
<keyword evidence="4" id="KW-0548">Nucleotidyltransferase</keyword>
<name>A0ABQ8LEK7_LABRO</name>
<keyword evidence="7" id="KW-0378">Hydrolase</keyword>
<keyword evidence="9" id="KW-0238">DNA-binding</keyword>
<proteinExistence type="inferred from homology"/>
<dbReference type="InterPro" id="IPR043128">
    <property type="entry name" value="Rev_trsase/Diguanyl_cyclase"/>
</dbReference>
<protein>
    <recommendedName>
        <fullName evidence="2">ribonuclease H</fullName>
        <ecNumber evidence="2">3.1.26.4</ecNumber>
    </recommendedName>
</protein>
<evidence type="ECO:0000259" key="11">
    <source>
        <dbReference type="Pfam" id="PF00078"/>
    </source>
</evidence>
<dbReference type="InterPro" id="IPR052055">
    <property type="entry name" value="Hepadnavirus_pol/RT"/>
</dbReference>
<evidence type="ECO:0000256" key="5">
    <source>
        <dbReference type="ARBA" id="ARBA00022722"/>
    </source>
</evidence>
<dbReference type="Pfam" id="PF00078">
    <property type="entry name" value="RVT_1"/>
    <property type="match status" value="1"/>
</dbReference>
<keyword evidence="8" id="KW-0695">RNA-directed DNA polymerase</keyword>
<accession>A0ABQ8LEK7</accession>
<dbReference type="InterPro" id="IPR043502">
    <property type="entry name" value="DNA/RNA_pol_sf"/>
</dbReference>
<keyword evidence="5" id="KW-0540">Nuclease</keyword>
<evidence type="ECO:0000256" key="4">
    <source>
        <dbReference type="ARBA" id="ARBA00022695"/>
    </source>
</evidence>
<sequence length="1216" mass="132840">MSKALKKEKHKSKPRYKPCVPPCSRFIPSGDTHSLCVVCLGADHTESALRREPSPAFLAGLAPLPPRRSGSCTPGVRSWIYWREWRRVNPYLLPHLVDPGPVLRDRKPVLRFLPPREQPQRFSFLPLRRLNLKLLEVVTRAVAKLNIDWPAEKQAEPQRSKLDERFLCNRPPPSHRSLPFFPDLHTEVSRSWGKPFSARLFVPASDYYGNVVGTTERGYRAIPRVEQTLASYLSPEVASSLKAPVLPTKALRTTSVLVGKGYSAAGQAGSCLHTMVVLQAYQADLLKEDRPCIGRSMAAMVAAERHLWLTLSDMKEKDRVFLLDAPLVPSGLFGDAVNSVVDRYQEARKQAAAFQRFLLRRVLTLGAAGWEQPQPSTSSSHRASQKQSVASRAPPQRDQDQRRSKPGTSKPRPDLRVVLQAKKSSTKRSCTTGCAGPLRAAPAGEGRVAPHSTVSVSPQCPQETIMRTLPVFQDAVVSGELITRVWKEAIEVVPPHDRESGFYSRYFIVPKKDGGLRPILSETAEPLSHAAEVQNVDSQKFLRFAFRGKAYQYRVLPFGLALSPRTFTKCVDAALAPLRLRGIRILNYIDDWLILAQSEHMAVQHRDVVLAHMKELGLRLNAKKKDHLSRRGVGFDHDAGTFVTCSDRVDPHCSHESERRPVTHCKAVPATAGSDGSCVQRDTFWPAVHETPTVVAQDQGVLPERGNPFRMIKVTRRCLRALDMWKKPWFLSQGPVLGAPCRRVTLATDASLTGWGAIMSGHSARGLWSGRHLTWHINCLEMLAMFQALKHFLPDLIGRHVLVRTDNIAVVYYINHQGGLRSRPLYKLAHQILVWSQDKLLSLKAVHVPVHLNTGADILSRQGPRPGGMDASPRGGEADLESFWPGSGGPLRYSGECAMSPLVLSDSSSSPGAGCHGTDVAEASSVRLSPDRSAPGSSGESAPGRGVPSSSSPVLAGPSLVLGPDFSPRRRSMGDSRQEGSPLSGGGPPPSPGVVEVMGVAPEGAHLVASGLSTEVVETILQSRAPSTRKLYTLKWKLFTSWCGDHQQDPVNCPVGTVLEFLQDRLSAGLAHSTLKVYVAAIAAYHAPLGGMSVGKDPLVVPMRFHRGGNVSSTVETHRCVEAEASSTTSGPYVGPRRALTSLKRVGDLQALSVAPSHLDFAPGMAKAFLYPRPGYIPKVPSAAPRAVVLQAFCPPPFRDSDQQKLNSLGSTITPA</sequence>
<dbReference type="Gene3D" id="1.10.150.130">
    <property type="match status" value="1"/>
</dbReference>
<dbReference type="InterPro" id="IPR010998">
    <property type="entry name" value="Integrase_recombinase_N"/>
</dbReference>